<evidence type="ECO:0000256" key="1">
    <source>
        <dbReference type="SAM" id="MobiDB-lite"/>
    </source>
</evidence>
<dbReference type="SUPFAM" id="SSF55594">
    <property type="entry name" value="HPr-like"/>
    <property type="match status" value="1"/>
</dbReference>
<evidence type="ECO:0000313" key="4">
    <source>
        <dbReference type="EMBL" id="SMO76868.1"/>
    </source>
</evidence>
<dbReference type="GO" id="GO:0016740">
    <property type="term" value="F:transferase activity"/>
    <property type="evidence" value="ECO:0007669"/>
    <property type="project" value="UniProtKB-KW"/>
</dbReference>
<feature type="region of interest" description="Disordered" evidence="1">
    <location>
        <begin position="192"/>
        <end position="247"/>
    </location>
</feature>
<dbReference type="AlphaFoldDB" id="A0A521DZ14"/>
<gene>
    <name evidence="4" type="ORF">SAMN06264849_10766</name>
</gene>
<keyword evidence="2" id="KW-0732">Signal</keyword>
<keyword evidence="5" id="KW-1185">Reference proteome</keyword>
<organism evidence="4 5">
    <name type="scientific">Melghirimyces algeriensis</name>
    <dbReference type="NCBI Taxonomy" id="910412"/>
    <lineage>
        <taxon>Bacteria</taxon>
        <taxon>Bacillati</taxon>
        <taxon>Bacillota</taxon>
        <taxon>Bacilli</taxon>
        <taxon>Bacillales</taxon>
        <taxon>Thermoactinomycetaceae</taxon>
        <taxon>Melghirimyces</taxon>
    </lineage>
</organism>
<evidence type="ECO:0000256" key="2">
    <source>
        <dbReference type="SAM" id="SignalP"/>
    </source>
</evidence>
<dbReference type="Gene3D" id="3.30.1340.10">
    <property type="entry name" value="HPr-like"/>
    <property type="match status" value="1"/>
</dbReference>
<name>A0A521DZ14_9BACL</name>
<evidence type="ECO:0000259" key="3">
    <source>
        <dbReference type="Pfam" id="PF00381"/>
    </source>
</evidence>
<dbReference type="Pfam" id="PF00381">
    <property type="entry name" value="PTS-HPr"/>
    <property type="match status" value="1"/>
</dbReference>
<protein>
    <submittedName>
        <fullName evidence="4">Phosphotransferase system, HPr</fullName>
    </submittedName>
</protein>
<feature type="signal peptide" evidence="2">
    <location>
        <begin position="1"/>
        <end position="26"/>
    </location>
</feature>
<feature type="compositionally biased region" description="Basic and acidic residues" evidence="1">
    <location>
        <begin position="198"/>
        <end position="214"/>
    </location>
</feature>
<feature type="domain" description="HPr" evidence="3">
    <location>
        <begin position="257"/>
        <end position="320"/>
    </location>
</feature>
<sequence length="322" mass="35566">MNKGRIFQVVFLILCLLFASFPSASAIQSHKVSEALVIRADRIESKGLGLGLGPGNHGLVIKLNIQKAVVSGMNMGGSYVNGQSRWNVNVKDSEVVTIHGLSLDVSAIGFKMKPDGIHQLNAPLQVDSLLPTIVLHDVYLRVEHMKARDANMSSLALDTTKDVSLERPKDGIFIDLRSISTKNKEEMKHKINQMLSGEMEKDKKDNTSQEKEGVNDPGKAPPPDGEDPSDSEEGLKEPDHNDGSKEEKITLKRYFTALEIVKTAKRYQSTIVLKQEEKEFNAKEWGKVVLMKRFPGTVTEVVAKGSDAKKAVQGMVQFLTEK</sequence>
<accession>A0A521DZ14</accession>
<feature type="chain" id="PRO_5021782986" evidence="2">
    <location>
        <begin position="27"/>
        <end position="322"/>
    </location>
</feature>
<reference evidence="4 5" key="1">
    <citation type="submission" date="2017-05" db="EMBL/GenBank/DDBJ databases">
        <authorList>
            <person name="Varghese N."/>
            <person name="Submissions S."/>
        </authorList>
    </citation>
    <scope>NUCLEOTIDE SEQUENCE [LARGE SCALE GENOMIC DNA]</scope>
    <source>
        <strain evidence="4 5">DSM 45474</strain>
    </source>
</reference>
<dbReference type="Proteomes" id="UP000315636">
    <property type="component" value="Unassembled WGS sequence"/>
</dbReference>
<dbReference type="EMBL" id="FXTI01000007">
    <property type="protein sequence ID" value="SMO76868.1"/>
    <property type="molecule type" value="Genomic_DNA"/>
</dbReference>
<evidence type="ECO:0000313" key="5">
    <source>
        <dbReference type="Proteomes" id="UP000315636"/>
    </source>
</evidence>
<dbReference type="InterPro" id="IPR000032">
    <property type="entry name" value="HPr-like"/>
</dbReference>
<dbReference type="RefSeq" id="WP_221930179.1">
    <property type="nucleotide sequence ID" value="NZ_FXTI01000007.1"/>
</dbReference>
<proteinExistence type="predicted"/>
<feature type="compositionally biased region" description="Basic and acidic residues" evidence="1">
    <location>
        <begin position="233"/>
        <end position="247"/>
    </location>
</feature>
<dbReference type="InterPro" id="IPR035895">
    <property type="entry name" value="HPr-like_sf"/>
</dbReference>
<keyword evidence="4" id="KW-0808">Transferase</keyword>